<dbReference type="SUPFAM" id="SSF56112">
    <property type="entry name" value="Protein kinase-like (PK-like)"/>
    <property type="match status" value="1"/>
</dbReference>
<name>B8HT05_CYAP4</name>
<dbReference type="eggNOG" id="COG4248">
    <property type="taxonomic scope" value="Bacteria"/>
</dbReference>
<gene>
    <name evidence="7" type="ordered locus">Cyan7425_0410</name>
</gene>
<evidence type="ECO:0000256" key="4">
    <source>
        <dbReference type="ARBA" id="ARBA00022777"/>
    </source>
</evidence>
<dbReference type="AlphaFoldDB" id="B8HT05"/>
<dbReference type="HOGENOM" id="CLU_586510_0_0_3"/>
<dbReference type="Gene3D" id="1.10.510.10">
    <property type="entry name" value="Transferase(Phosphotransferase) domain 1"/>
    <property type="match status" value="1"/>
</dbReference>
<dbReference type="OrthoDB" id="583109at2"/>
<dbReference type="STRING" id="395961.Cyan7425_0410"/>
<evidence type="ECO:0000259" key="6">
    <source>
        <dbReference type="PROSITE" id="PS50011"/>
    </source>
</evidence>
<dbReference type="PANTHER" id="PTHR24345">
    <property type="entry name" value="SERINE/THREONINE-PROTEIN KINASE PLK"/>
    <property type="match status" value="1"/>
</dbReference>
<dbReference type="Pfam" id="PF00069">
    <property type="entry name" value="Pkinase"/>
    <property type="match status" value="1"/>
</dbReference>
<dbReference type="EMBL" id="CP001344">
    <property type="protein sequence ID" value="ACL42802.1"/>
    <property type="molecule type" value="Genomic_DNA"/>
</dbReference>
<dbReference type="PROSITE" id="PS50011">
    <property type="entry name" value="PROTEIN_KINASE_DOM"/>
    <property type="match status" value="1"/>
</dbReference>
<dbReference type="SMART" id="SM00220">
    <property type="entry name" value="S_TKc"/>
    <property type="match status" value="1"/>
</dbReference>
<keyword evidence="1 7" id="KW-0723">Serine/threonine-protein kinase</keyword>
<keyword evidence="4 7" id="KW-0418">Kinase</keyword>
<feature type="domain" description="Protein kinase" evidence="6">
    <location>
        <begin position="20"/>
        <end position="307"/>
    </location>
</feature>
<evidence type="ECO:0000313" key="7">
    <source>
        <dbReference type="EMBL" id="ACL42802.1"/>
    </source>
</evidence>
<dbReference type="InterPro" id="IPR000719">
    <property type="entry name" value="Prot_kinase_dom"/>
</dbReference>
<dbReference type="KEGG" id="cyn:Cyan7425_0410"/>
<keyword evidence="3" id="KW-0547">Nucleotide-binding</keyword>
<dbReference type="InterPro" id="IPR011009">
    <property type="entry name" value="Kinase-like_dom_sf"/>
</dbReference>
<dbReference type="GO" id="GO:0004674">
    <property type="term" value="F:protein serine/threonine kinase activity"/>
    <property type="evidence" value="ECO:0007669"/>
    <property type="project" value="UniProtKB-KW"/>
</dbReference>
<evidence type="ECO:0000256" key="1">
    <source>
        <dbReference type="ARBA" id="ARBA00022527"/>
    </source>
</evidence>
<evidence type="ECO:0000256" key="5">
    <source>
        <dbReference type="ARBA" id="ARBA00022840"/>
    </source>
</evidence>
<organism evidence="7">
    <name type="scientific">Cyanothece sp. (strain PCC 7425 / ATCC 29141)</name>
    <dbReference type="NCBI Taxonomy" id="395961"/>
    <lineage>
        <taxon>Bacteria</taxon>
        <taxon>Bacillati</taxon>
        <taxon>Cyanobacteriota</taxon>
        <taxon>Cyanophyceae</taxon>
        <taxon>Gomontiellales</taxon>
        <taxon>Cyanothecaceae</taxon>
        <taxon>Cyanothece</taxon>
    </lineage>
</organism>
<proteinExistence type="predicted"/>
<dbReference type="GO" id="GO:0005524">
    <property type="term" value="F:ATP binding"/>
    <property type="evidence" value="ECO:0007669"/>
    <property type="project" value="UniProtKB-KW"/>
</dbReference>
<protein>
    <submittedName>
        <fullName evidence="7">Serine/threonine protein kinase</fullName>
    </submittedName>
</protein>
<dbReference type="PANTHER" id="PTHR24345:SF0">
    <property type="entry name" value="CELL CYCLE SERINE_THREONINE-PROTEIN KINASE CDC5_MSD2"/>
    <property type="match status" value="1"/>
</dbReference>
<keyword evidence="2" id="KW-0808">Transferase</keyword>
<evidence type="ECO:0000256" key="3">
    <source>
        <dbReference type="ARBA" id="ARBA00022741"/>
    </source>
</evidence>
<sequence>MSQLLKPGQILRTASSQMACTVTHFLGGGGQGEVYQADLKGQAVALKWYRPDYLPYDPTLRTRLETAIQIGPPSDTFLWPMELVVIPRQSGYGYIMPLRGSEYQGMAALMSGRLNPTFYALTTAGLHLANSFLQLHSKGLCYRDISWGNIFLQPDTGEVLICDNDNVSIEGDRETAIWGTPGFIAPEIMRQEALPSRETDLYSLAVLLFQTFMVHHPLEGRREAGVACLDGAARYKLYGEEPIFIFDPSNESNRPLNGDPNYANPLLYWPIYPQFLRDRFIQAFTAGLRDPGQRVTEGIWRATMVRLRDMIFRCPGCRCENFFDPDPKAPVSAQCWNCQLALPDPPRLRIGKHLIVLTPETHLFPHHVDEQRPYDFSQPIATMNRHPERDLWGLKNCSSRSWQVTMVDQTLLECPPGRTVQLQSGIRIQFSKLEGIIQT</sequence>
<accession>B8HT05</accession>
<reference evidence="7" key="1">
    <citation type="submission" date="2009-01" db="EMBL/GenBank/DDBJ databases">
        <title>Complete sequence of chromosome Cyanothece sp. PCC 7425.</title>
        <authorList>
            <consortium name="US DOE Joint Genome Institute"/>
            <person name="Lucas S."/>
            <person name="Copeland A."/>
            <person name="Lapidus A."/>
            <person name="Glavina del Rio T."/>
            <person name="Dalin E."/>
            <person name="Tice H."/>
            <person name="Bruce D."/>
            <person name="Goodwin L."/>
            <person name="Pitluck S."/>
            <person name="Sims D."/>
            <person name="Meineke L."/>
            <person name="Brettin T."/>
            <person name="Detter J.C."/>
            <person name="Han C."/>
            <person name="Larimer F."/>
            <person name="Land M."/>
            <person name="Hauser L."/>
            <person name="Kyrpides N."/>
            <person name="Ovchinnikova G."/>
            <person name="Liberton M."/>
            <person name="Stoeckel J."/>
            <person name="Banerjee A."/>
            <person name="Singh A."/>
            <person name="Page L."/>
            <person name="Sato H."/>
            <person name="Zhao L."/>
            <person name="Sherman L."/>
            <person name="Pakrasi H."/>
            <person name="Richardson P."/>
        </authorList>
    </citation>
    <scope>NUCLEOTIDE SEQUENCE</scope>
    <source>
        <strain evidence="7">PCC 7425</strain>
    </source>
</reference>
<evidence type="ECO:0000256" key="2">
    <source>
        <dbReference type="ARBA" id="ARBA00022679"/>
    </source>
</evidence>
<keyword evidence="5" id="KW-0067">ATP-binding</keyword>